<name>W9C7W7_SCLBF</name>
<dbReference type="OrthoDB" id="5388727at2759"/>
<dbReference type="EMBL" id="AYSA01000557">
    <property type="protein sequence ID" value="ESZ90969.1"/>
    <property type="molecule type" value="Genomic_DNA"/>
</dbReference>
<comment type="caution">
    <text evidence="1">The sequence shown here is derived from an EMBL/GenBank/DDBJ whole genome shotgun (WGS) entry which is preliminary data.</text>
</comment>
<organism evidence="1 2">
    <name type="scientific">Sclerotinia borealis (strain F-4128)</name>
    <dbReference type="NCBI Taxonomy" id="1432307"/>
    <lineage>
        <taxon>Eukaryota</taxon>
        <taxon>Fungi</taxon>
        <taxon>Dikarya</taxon>
        <taxon>Ascomycota</taxon>
        <taxon>Pezizomycotina</taxon>
        <taxon>Leotiomycetes</taxon>
        <taxon>Helotiales</taxon>
        <taxon>Sclerotiniaceae</taxon>
        <taxon>Sclerotinia</taxon>
    </lineage>
</organism>
<accession>W9C7W7</accession>
<gene>
    <name evidence="1" type="ORF">SBOR_8648</name>
</gene>
<sequence length="72" mass="8262">MSFEPRGLITTHALYSAYLQASKPELRETATVPLWEDILNSEFKQYDNIVVNSQQPLDDSTRSKIGVYESRL</sequence>
<proteinExistence type="predicted"/>
<evidence type="ECO:0000313" key="2">
    <source>
        <dbReference type="Proteomes" id="UP000019487"/>
    </source>
</evidence>
<dbReference type="AlphaFoldDB" id="W9C7W7"/>
<protein>
    <submittedName>
        <fullName evidence="1">Uncharacterized protein</fullName>
    </submittedName>
</protein>
<reference evidence="1 2" key="1">
    <citation type="journal article" date="2014" name="Genome Announc.">
        <title>Draft genome sequence of Sclerotinia borealis, a psychrophilic plant pathogenic fungus.</title>
        <authorList>
            <person name="Mardanov A.V."/>
            <person name="Beletsky A.V."/>
            <person name="Kadnikov V.V."/>
            <person name="Ignatov A.N."/>
            <person name="Ravin N.V."/>
        </authorList>
    </citation>
    <scope>NUCLEOTIDE SEQUENCE [LARGE SCALE GENOMIC DNA]</scope>
    <source>
        <strain evidence="2">F-4157</strain>
    </source>
</reference>
<evidence type="ECO:0000313" key="1">
    <source>
        <dbReference type="EMBL" id="ESZ90969.1"/>
    </source>
</evidence>
<keyword evidence="2" id="KW-1185">Reference proteome</keyword>
<dbReference type="Proteomes" id="UP000019487">
    <property type="component" value="Unassembled WGS sequence"/>
</dbReference>
<dbReference type="HOGENOM" id="CLU_2723644_0_0_1"/>